<reference evidence="3" key="1">
    <citation type="journal article" date="2014" name="Int. J. Syst. Evol. Microbiol.">
        <title>Complete genome sequence of Corynebacterium casei LMG S-19264T (=DSM 44701T), isolated from a smear-ripened cheese.</title>
        <authorList>
            <consortium name="US DOE Joint Genome Institute (JGI-PGF)"/>
            <person name="Walter F."/>
            <person name="Albersmeier A."/>
            <person name="Kalinowski J."/>
            <person name="Ruckert C."/>
        </authorList>
    </citation>
    <scope>NUCLEOTIDE SEQUENCE</scope>
    <source>
        <strain evidence="3">CGMCC 1.15425</strain>
    </source>
</reference>
<comment type="caution">
    <text evidence="3">The sequence shown here is derived from an EMBL/GenBank/DDBJ whole genome shotgun (WGS) entry which is preliminary data.</text>
</comment>
<dbReference type="Proteomes" id="UP000627715">
    <property type="component" value="Unassembled WGS sequence"/>
</dbReference>
<name>A0A916QJP4_9GAMM</name>
<keyword evidence="2" id="KW-1133">Transmembrane helix</keyword>
<dbReference type="AlphaFoldDB" id="A0A916QJP4"/>
<feature type="transmembrane region" description="Helical" evidence="2">
    <location>
        <begin position="58"/>
        <end position="84"/>
    </location>
</feature>
<dbReference type="InterPro" id="IPR021344">
    <property type="entry name" value="DUF2970"/>
</dbReference>
<keyword evidence="4" id="KW-1185">Reference proteome</keyword>
<feature type="region of interest" description="Disordered" evidence="1">
    <location>
        <begin position="1"/>
        <end position="25"/>
    </location>
</feature>
<dbReference type="EMBL" id="BMIY01000008">
    <property type="protein sequence ID" value="GFZ76355.1"/>
    <property type="molecule type" value="Genomic_DNA"/>
</dbReference>
<protein>
    <recommendedName>
        <fullName evidence="5">DUF2970 domain-containing protein</fullName>
    </recommendedName>
</protein>
<reference evidence="3" key="2">
    <citation type="submission" date="2020-09" db="EMBL/GenBank/DDBJ databases">
        <authorList>
            <person name="Sun Q."/>
            <person name="Zhou Y."/>
        </authorList>
    </citation>
    <scope>NUCLEOTIDE SEQUENCE</scope>
    <source>
        <strain evidence="3">CGMCC 1.15425</strain>
    </source>
</reference>
<dbReference type="RefSeq" id="WP_068811869.1">
    <property type="nucleotide sequence ID" value="NZ_BMIY01000008.1"/>
</dbReference>
<feature type="compositionally biased region" description="Basic and acidic residues" evidence="1">
    <location>
        <begin position="1"/>
        <end position="12"/>
    </location>
</feature>
<sequence>MSNTTHEIDSSKSENNNSQPEEKGKKVSFLQTMGSVVAASFGVQSKKNKQRDFQNGSFASFVVGALIFTVLFVAVLLLVVNLVLN</sequence>
<proteinExistence type="predicted"/>
<evidence type="ECO:0008006" key="5">
    <source>
        <dbReference type="Google" id="ProtNLM"/>
    </source>
</evidence>
<dbReference type="OrthoDB" id="5625885at2"/>
<gene>
    <name evidence="3" type="ORF">GCM10011403_19190</name>
</gene>
<accession>A0A916QJP4</accession>
<keyword evidence="2" id="KW-0812">Transmembrane</keyword>
<evidence type="ECO:0000313" key="3">
    <source>
        <dbReference type="EMBL" id="GFZ76355.1"/>
    </source>
</evidence>
<evidence type="ECO:0000256" key="2">
    <source>
        <dbReference type="SAM" id="Phobius"/>
    </source>
</evidence>
<organism evidence="3 4">
    <name type="scientific">Pseudohongiella nitratireducens</name>
    <dbReference type="NCBI Taxonomy" id="1768907"/>
    <lineage>
        <taxon>Bacteria</taxon>
        <taxon>Pseudomonadati</taxon>
        <taxon>Pseudomonadota</taxon>
        <taxon>Gammaproteobacteria</taxon>
        <taxon>Pseudomonadales</taxon>
        <taxon>Pseudohongiellaceae</taxon>
        <taxon>Pseudohongiella</taxon>
    </lineage>
</organism>
<dbReference type="Pfam" id="PF11174">
    <property type="entry name" value="DUF2970"/>
    <property type="match status" value="1"/>
</dbReference>
<evidence type="ECO:0000313" key="4">
    <source>
        <dbReference type="Proteomes" id="UP000627715"/>
    </source>
</evidence>
<evidence type="ECO:0000256" key="1">
    <source>
        <dbReference type="SAM" id="MobiDB-lite"/>
    </source>
</evidence>
<keyword evidence="2" id="KW-0472">Membrane</keyword>